<gene>
    <name evidence="2" type="ordered locus">RER_33370</name>
</gene>
<reference evidence="3" key="1">
    <citation type="submission" date="2005-03" db="EMBL/GenBank/DDBJ databases">
        <title>Comparison of the complete genome sequences of Rhodococcus erythropolis PR4 and Rhodococcus opacus B4.</title>
        <authorList>
            <person name="Takarada H."/>
            <person name="Sekine M."/>
            <person name="Hosoyama A."/>
            <person name="Yamada R."/>
            <person name="Fujisawa T."/>
            <person name="Omata S."/>
            <person name="Shimizu A."/>
            <person name="Tsukatani N."/>
            <person name="Tanikawa S."/>
            <person name="Fujita N."/>
            <person name="Harayama S."/>
        </authorList>
    </citation>
    <scope>NUCLEOTIDE SEQUENCE [LARGE SCALE GENOMIC DNA]</scope>
    <source>
        <strain evidence="3">PR4 / NBRC 100887</strain>
    </source>
</reference>
<feature type="domain" description="Helix-turn-helix" evidence="1">
    <location>
        <begin position="81"/>
        <end position="128"/>
    </location>
</feature>
<protein>
    <recommendedName>
        <fullName evidence="1">Helix-turn-helix domain-containing protein</fullName>
    </recommendedName>
</protein>
<name>C1A0B0_RHOE4</name>
<dbReference type="RefSeq" id="WP_020907915.1">
    <property type="nucleotide sequence ID" value="NC_012490.1"/>
</dbReference>
<evidence type="ECO:0000313" key="3">
    <source>
        <dbReference type="Proteomes" id="UP000002204"/>
    </source>
</evidence>
<dbReference type="EMBL" id="AP008957">
    <property type="protein sequence ID" value="BAH34045.1"/>
    <property type="molecule type" value="Genomic_DNA"/>
</dbReference>
<sequence>MTPAAFITGVVALDPRAAALVAKAIRTGNEQLRAHGAPGFTRDVLAAGVALENASRAGANAITASAATTPNDGLVQDAERLTTEQAANLLGVTPNAVRDLARRGRLDGHKIAQNWTFDPWQIEARKRHQRQGNS</sequence>
<dbReference type="Pfam" id="PF12728">
    <property type="entry name" value="HTH_17"/>
    <property type="match status" value="1"/>
</dbReference>
<dbReference type="InterPro" id="IPR041657">
    <property type="entry name" value="HTH_17"/>
</dbReference>
<accession>C1A0B0</accession>
<reference evidence="2 3" key="2">
    <citation type="journal article" date="2006" name="Environ. Microbiol.">
        <title>Sequence analysis of three plasmids harboured in Rhodococcus erythropolis strain PR4.</title>
        <authorList>
            <person name="Sekine M."/>
            <person name="Tanikawa S."/>
            <person name="Omata S."/>
            <person name="Saito M."/>
            <person name="Fujisawa T."/>
            <person name="Tsukatani N."/>
            <person name="Tajima T."/>
            <person name="Sekigawa T."/>
            <person name="Kosugi H."/>
            <person name="Matsuo Y."/>
            <person name="Nishiko R."/>
            <person name="Imamura K."/>
            <person name="Ito M."/>
            <person name="Narita H."/>
            <person name="Tago S."/>
            <person name="Fujita N."/>
            <person name="Harayama S."/>
        </authorList>
    </citation>
    <scope>NUCLEOTIDE SEQUENCE [LARGE SCALE GENOMIC DNA]</scope>
    <source>
        <strain evidence="3">PR4 / NBRC 100887</strain>
    </source>
</reference>
<dbReference type="AlphaFoldDB" id="C1A0B0"/>
<dbReference type="Proteomes" id="UP000002204">
    <property type="component" value="Chromosome"/>
</dbReference>
<evidence type="ECO:0000313" key="2">
    <source>
        <dbReference type="EMBL" id="BAH34045.1"/>
    </source>
</evidence>
<proteinExistence type="predicted"/>
<evidence type="ECO:0000259" key="1">
    <source>
        <dbReference type="Pfam" id="PF12728"/>
    </source>
</evidence>
<dbReference type="HOGENOM" id="CLU_1894573_0_0_11"/>
<dbReference type="KEGG" id="rer:RER_33370"/>
<organism evidence="2 3">
    <name type="scientific">Rhodococcus erythropolis (strain PR4 / NBRC 100887)</name>
    <dbReference type="NCBI Taxonomy" id="234621"/>
    <lineage>
        <taxon>Bacteria</taxon>
        <taxon>Bacillati</taxon>
        <taxon>Actinomycetota</taxon>
        <taxon>Actinomycetes</taxon>
        <taxon>Mycobacteriales</taxon>
        <taxon>Nocardiaceae</taxon>
        <taxon>Rhodococcus</taxon>
        <taxon>Rhodococcus erythropolis group</taxon>
    </lineage>
</organism>
<dbReference type="PATRIC" id="fig|234621.6.peg.3845"/>